<dbReference type="RefSeq" id="WP_137339767.1">
    <property type="nucleotide sequence ID" value="NZ_BSQH01000007.1"/>
</dbReference>
<dbReference type="AlphaFoldDB" id="A0A4U6D4N6"/>
<dbReference type="InterPro" id="IPR015424">
    <property type="entry name" value="PyrdxlP-dep_Trfase"/>
</dbReference>
<dbReference type="PROSITE" id="PS51318">
    <property type="entry name" value="TAT"/>
    <property type="match status" value="1"/>
</dbReference>
<dbReference type="OrthoDB" id="9804264at2"/>
<keyword evidence="3" id="KW-0032">Aminotransferase</keyword>
<dbReference type="InterPro" id="IPR015422">
    <property type="entry name" value="PyrdxlP-dep_Trfase_small"/>
</dbReference>
<proteinExistence type="inferred from homology"/>
<evidence type="ECO:0000256" key="1">
    <source>
        <dbReference type="ARBA" id="ARBA00037999"/>
    </source>
</evidence>
<dbReference type="SUPFAM" id="SSF53383">
    <property type="entry name" value="PLP-dependent transferases"/>
    <property type="match status" value="1"/>
</dbReference>
<dbReference type="GO" id="GO:0000271">
    <property type="term" value="P:polysaccharide biosynthetic process"/>
    <property type="evidence" value="ECO:0007669"/>
    <property type="project" value="TreeGrafter"/>
</dbReference>
<dbReference type="Pfam" id="PF01041">
    <property type="entry name" value="DegT_DnrJ_EryC1"/>
    <property type="match status" value="1"/>
</dbReference>
<organism evidence="3 4">
    <name type="scientific">Dyadobacter frigoris</name>
    <dbReference type="NCBI Taxonomy" id="2576211"/>
    <lineage>
        <taxon>Bacteria</taxon>
        <taxon>Pseudomonadati</taxon>
        <taxon>Bacteroidota</taxon>
        <taxon>Cytophagia</taxon>
        <taxon>Cytophagales</taxon>
        <taxon>Spirosomataceae</taxon>
        <taxon>Dyadobacter</taxon>
    </lineage>
</organism>
<dbReference type="Proteomes" id="UP000304900">
    <property type="component" value="Unassembled WGS sequence"/>
</dbReference>
<protein>
    <submittedName>
        <fullName evidence="3">DegT/DnrJ/EryC1/StrS family aminotransferase</fullName>
    </submittedName>
</protein>
<keyword evidence="3" id="KW-0808">Transferase</keyword>
<dbReference type="InterPro" id="IPR015421">
    <property type="entry name" value="PyrdxlP-dep_Trfase_major"/>
</dbReference>
<dbReference type="InterPro" id="IPR000653">
    <property type="entry name" value="DegT/StrS_aminotransferase"/>
</dbReference>
<evidence type="ECO:0000256" key="2">
    <source>
        <dbReference type="RuleBase" id="RU004508"/>
    </source>
</evidence>
<keyword evidence="4" id="KW-1185">Reference proteome</keyword>
<dbReference type="GO" id="GO:0008483">
    <property type="term" value="F:transaminase activity"/>
    <property type="evidence" value="ECO:0007669"/>
    <property type="project" value="UniProtKB-KW"/>
</dbReference>
<name>A0A4U6D4N6_9BACT</name>
<reference evidence="3 4" key="1">
    <citation type="submission" date="2019-05" db="EMBL/GenBank/DDBJ databases">
        <title>Dyadobacter AR-3-8 sp. nov., isolated from arctic soil.</title>
        <authorList>
            <person name="Chaudhary D.K."/>
        </authorList>
    </citation>
    <scope>NUCLEOTIDE SEQUENCE [LARGE SCALE GENOMIC DNA]</scope>
    <source>
        <strain evidence="3 4">AR-3-8</strain>
    </source>
</reference>
<evidence type="ECO:0000313" key="3">
    <source>
        <dbReference type="EMBL" id="TKT92222.1"/>
    </source>
</evidence>
<comment type="similarity">
    <text evidence="1 2">Belongs to the DegT/DnrJ/EryC1 family.</text>
</comment>
<dbReference type="Gene3D" id="3.90.1150.10">
    <property type="entry name" value="Aspartate Aminotransferase, domain 1"/>
    <property type="match status" value="1"/>
</dbReference>
<accession>A0A4U6D4N6</accession>
<dbReference type="PANTHER" id="PTHR30244:SF34">
    <property type="entry name" value="DTDP-4-AMINO-4,6-DIDEOXYGALACTOSE TRANSAMINASE"/>
    <property type="match status" value="1"/>
</dbReference>
<gene>
    <name evidence="3" type="ORF">FDK13_09555</name>
</gene>
<evidence type="ECO:0000313" key="4">
    <source>
        <dbReference type="Proteomes" id="UP000304900"/>
    </source>
</evidence>
<dbReference type="GO" id="GO:0030170">
    <property type="term" value="F:pyridoxal phosphate binding"/>
    <property type="evidence" value="ECO:0007669"/>
    <property type="project" value="TreeGrafter"/>
</dbReference>
<dbReference type="InterPro" id="IPR006311">
    <property type="entry name" value="TAT_signal"/>
</dbReference>
<keyword evidence="2" id="KW-0663">Pyridoxal phosphate</keyword>
<dbReference type="Gene3D" id="3.40.640.10">
    <property type="entry name" value="Type I PLP-dependent aspartate aminotransferase-like (Major domain)"/>
    <property type="match status" value="1"/>
</dbReference>
<dbReference type="PANTHER" id="PTHR30244">
    <property type="entry name" value="TRANSAMINASE"/>
    <property type="match status" value="1"/>
</dbReference>
<dbReference type="EMBL" id="SZVO01000004">
    <property type="protein sequence ID" value="TKT92222.1"/>
    <property type="molecule type" value="Genomic_DNA"/>
</dbReference>
<comment type="caution">
    <text evidence="3">The sequence shown here is derived from an EMBL/GenBank/DDBJ whole genome shotgun (WGS) entry which is preliminary data.</text>
</comment>
<sequence>MDTNDLSRRKFIGKLGAGSAAMMAAYAIPSYSISAGGGIDKLAALGGTPVRKNVSWPKWPYIDEKMVEGIVKTTRSGIWSRIDDPDGTVGTFEKEYAKLFGASYCVATGSGTQALSTCVEALGIGPGDEVITSPYTDMGTVSAIITSRALPVLADLDADSYQFDAADVEQKITPNTKAIIPVYIGGVPCDMDAIMAIAKKHRLKVIEDSCQAHLASYNGKKLGTIGDLGCFSFQASKQIACGEGGAIIGNDQALMEQCYTVQNHGTSREGKHETIGAKYRMNEFEGSVLMGQLPGVKERFALRNENASYLNARLKDFPGLVPQKRYVGTESAGLYIYALTYHKEHFNNADRSKFLKAINAEGIGFGGYIEQGLHREPWVDHILGLRSYKEMYTAKRLKKYKEDMHLPQCDLACSRMVSLWASGTLLGSRRDIDHIIDAIMKVYDNRDKLNLL</sequence>
<dbReference type="CDD" id="cd00616">
    <property type="entry name" value="AHBA_syn"/>
    <property type="match status" value="1"/>
</dbReference>